<organism evidence="1">
    <name type="scientific">Anguilla anguilla</name>
    <name type="common">European freshwater eel</name>
    <name type="synonym">Muraena anguilla</name>
    <dbReference type="NCBI Taxonomy" id="7936"/>
    <lineage>
        <taxon>Eukaryota</taxon>
        <taxon>Metazoa</taxon>
        <taxon>Chordata</taxon>
        <taxon>Craniata</taxon>
        <taxon>Vertebrata</taxon>
        <taxon>Euteleostomi</taxon>
        <taxon>Actinopterygii</taxon>
        <taxon>Neopterygii</taxon>
        <taxon>Teleostei</taxon>
        <taxon>Anguilliformes</taxon>
        <taxon>Anguillidae</taxon>
        <taxon>Anguilla</taxon>
    </lineage>
</organism>
<evidence type="ECO:0000313" key="1">
    <source>
        <dbReference type="EMBL" id="JAH49799.1"/>
    </source>
</evidence>
<name>A0A0E9T806_ANGAN</name>
<reference evidence="1" key="1">
    <citation type="submission" date="2014-11" db="EMBL/GenBank/DDBJ databases">
        <authorList>
            <person name="Amaro Gonzalez C."/>
        </authorList>
    </citation>
    <scope>NUCLEOTIDE SEQUENCE</scope>
</reference>
<dbReference type="AlphaFoldDB" id="A0A0E9T806"/>
<reference evidence="1" key="2">
    <citation type="journal article" date="2015" name="Fish Shellfish Immunol.">
        <title>Early steps in the European eel (Anguilla anguilla)-Vibrio vulnificus interaction in the gills: Role of the RtxA13 toxin.</title>
        <authorList>
            <person name="Callol A."/>
            <person name="Pajuelo D."/>
            <person name="Ebbesson L."/>
            <person name="Teles M."/>
            <person name="MacKenzie S."/>
            <person name="Amaro C."/>
        </authorList>
    </citation>
    <scope>NUCLEOTIDE SEQUENCE</scope>
</reference>
<sequence length="35" mass="3700">MHSGFFKKTTTFILVPSTIHPPATDRGSIAVGEGV</sequence>
<proteinExistence type="predicted"/>
<dbReference type="EMBL" id="GBXM01058778">
    <property type="protein sequence ID" value="JAH49799.1"/>
    <property type="molecule type" value="Transcribed_RNA"/>
</dbReference>
<protein>
    <submittedName>
        <fullName evidence="1">Uncharacterized protein</fullName>
    </submittedName>
</protein>
<accession>A0A0E9T806</accession>